<dbReference type="InterPro" id="IPR014710">
    <property type="entry name" value="RmlC-like_jellyroll"/>
</dbReference>
<dbReference type="PANTHER" id="PTHR13903">
    <property type="entry name" value="PIRIN-RELATED"/>
    <property type="match status" value="1"/>
</dbReference>
<reference evidence="6 7" key="1">
    <citation type="submission" date="2019-09" db="EMBL/GenBank/DDBJ databases">
        <title>Draft genome sequencing and comparative genomics of hatchery-associated Vibrios.</title>
        <authorList>
            <person name="Kehlet-Delgado H."/>
            <person name="Mueller R.S."/>
        </authorList>
    </citation>
    <scope>NUCLEOTIDE SEQUENCE [LARGE SCALE GENOMIC DNA]</scope>
    <source>
        <strain evidence="6 7">09-121-3</strain>
    </source>
</reference>
<feature type="binding site" evidence="2">
    <location>
        <position position="54"/>
    </location>
    <ligand>
        <name>Fe cation</name>
        <dbReference type="ChEBI" id="CHEBI:24875"/>
    </ligand>
</feature>
<evidence type="ECO:0000313" key="6">
    <source>
        <dbReference type="EMBL" id="NOJ26049.1"/>
    </source>
</evidence>
<keyword evidence="2" id="KW-0479">Metal-binding</keyword>
<comment type="cofactor">
    <cofactor evidence="2">
        <name>Fe cation</name>
        <dbReference type="ChEBI" id="CHEBI:24875"/>
    </cofactor>
    <text evidence="2">Binds 1 Fe cation per subunit.</text>
</comment>
<protein>
    <submittedName>
        <fullName evidence="6">Pirin family protein</fullName>
    </submittedName>
</protein>
<dbReference type="InterPro" id="IPR003829">
    <property type="entry name" value="Pirin_N_dom"/>
</dbReference>
<dbReference type="PIRSF" id="PIRSF006232">
    <property type="entry name" value="Pirin"/>
    <property type="match status" value="1"/>
</dbReference>
<dbReference type="Proteomes" id="UP000576645">
    <property type="component" value="Unassembled WGS sequence"/>
</dbReference>
<dbReference type="CDD" id="cd02247">
    <property type="entry name" value="cupin_pirin_C"/>
    <property type="match status" value="1"/>
</dbReference>
<evidence type="ECO:0000256" key="2">
    <source>
        <dbReference type="PIRSR" id="PIRSR006232-1"/>
    </source>
</evidence>
<dbReference type="InterPro" id="IPR011051">
    <property type="entry name" value="RmlC_Cupin_sf"/>
</dbReference>
<sequence>MSRQITEIRHGHKHGPVNRFVDSTNVTQLNPFVLWDHFSLTNVTTTTGFDFHGHSGVATISYPQIGDIAHEDTGGHSGLLNAGGIQVMAAGSGVLHKETVYPNQRAAEAFQLWVALPKSDSEMGPVRYSTLPLQDIPSISAAGSKTKILIGQYQQKQSPAESPVDMSYLHVQLDADSQWTQLSHASHRTAFIYVRKGTLHTGGVQLSAGELGIFEPEVSPIVVNAQSQGAEFLLISGTPLDQEIISNGASVHSNTTNLIAGAKNIRQLQINGTHPFS</sequence>
<feature type="domain" description="Pirin N-terminal" evidence="4">
    <location>
        <begin position="23"/>
        <end position="114"/>
    </location>
</feature>
<dbReference type="PANTHER" id="PTHR13903:SF8">
    <property type="entry name" value="PIRIN"/>
    <property type="match status" value="1"/>
</dbReference>
<comment type="caution">
    <text evidence="6">The sequence shown here is derived from an EMBL/GenBank/DDBJ whole genome shotgun (WGS) entry which is preliminary data.</text>
</comment>
<evidence type="ECO:0000259" key="5">
    <source>
        <dbReference type="Pfam" id="PF05726"/>
    </source>
</evidence>
<evidence type="ECO:0000256" key="1">
    <source>
        <dbReference type="ARBA" id="ARBA00008416"/>
    </source>
</evidence>
<dbReference type="SUPFAM" id="SSF51182">
    <property type="entry name" value="RmlC-like cupins"/>
    <property type="match status" value="1"/>
</dbReference>
<gene>
    <name evidence="6" type="ORF">F0238_25365</name>
</gene>
<feature type="domain" description="Pirin C-terminal" evidence="5">
    <location>
        <begin position="168"/>
        <end position="262"/>
    </location>
</feature>
<name>A0AAP7DFI8_9VIBR</name>
<evidence type="ECO:0000256" key="3">
    <source>
        <dbReference type="RuleBase" id="RU003457"/>
    </source>
</evidence>
<evidence type="ECO:0000259" key="4">
    <source>
        <dbReference type="Pfam" id="PF02678"/>
    </source>
</evidence>
<dbReference type="InterPro" id="IPR012093">
    <property type="entry name" value="Pirin"/>
</dbReference>
<dbReference type="Gene3D" id="2.60.120.10">
    <property type="entry name" value="Jelly Rolls"/>
    <property type="match status" value="2"/>
</dbReference>
<dbReference type="AlphaFoldDB" id="A0AAP7DFI8"/>
<dbReference type="Pfam" id="PF05726">
    <property type="entry name" value="Pirin_C"/>
    <property type="match status" value="1"/>
</dbReference>
<feature type="binding site" evidence="2">
    <location>
        <position position="52"/>
    </location>
    <ligand>
        <name>Fe cation</name>
        <dbReference type="ChEBI" id="CHEBI:24875"/>
    </ligand>
</feature>
<dbReference type="RefSeq" id="WP_171354188.1">
    <property type="nucleotide sequence ID" value="NZ_VTXP01000025.1"/>
</dbReference>
<dbReference type="InterPro" id="IPR008778">
    <property type="entry name" value="Pirin_C_dom"/>
</dbReference>
<dbReference type="EMBL" id="VTXP01000025">
    <property type="protein sequence ID" value="NOJ26049.1"/>
    <property type="molecule type" value="Genomic_DNA"/>
</dbReference>
<organism evidence="6 7">
    <name type="scientific">Vibrio coralliilyticus</name>
    <dbReference type="NCBI Taxonomy" id="190893"/>
    <lineage>
        <taxon>Bacteria</taxon>
        <taxon>Pseudomonadati</taxon>
        <taxon>Pseudomonadota</taxon>
        <taxon>Gammaproteobacteria</taxon>
        <taxon>Vibrionales</taxon>
        <taxon>Vibrionaceae</taxon>
        <taxon>Vibrio</taxon>
    </lineage>
</organism>
<accession>A0AAP7DFI8</accession>
<feature type="binding site" evidence="2">
    <location>
        <position position="98"/>
    </location>
    <ligand>
        <name>Fe cation</name>
        <dbReference type="ChEBI" id="CHEBI:24875"/>
    </ligand>
</feature>
<comment type="similarity">
    <text evidence="1 3">Belongs to the pirin family.</text>
</comment>
<feature type="binding site" evidence="2">
    <location>
        <position position="96"/>
    </location>
    <ligand>
        <name>Fe cation</name>
        <dbReference type="ChEBI" id="CHEBI:24875"/>
    </ligand>
</feature>
<keyword evidence="2" id="KW-0408">Iron</keyword>
<dbReference type="GO" id="GO:0046872">
    <property type="term" value="F:metal ion binding"/>
    <property type="evidence" value="ECO:0007669"/>
    <property type="project" value="UniProtKB-KW"/>
</dbReference>
<proteinExistence type="inferred from homology"/>
<evidence type="ECO:0000313" key="7">
    <source>
        <dbReference type="Proteomes" id="UP000576645"/>
    </source>
</evidence>
<dbReference type="Pfam" id="PF02678">
    <property type="entry name" value="Pirin"/>
    <property type="match status" value="1"/>
</dbReference>